<evidence type="ECO:0000313" key="1">
    <source>
        <dbReference type="EMBL" id="GMH04340.1"/>
    </source>
</evidence>
<dbReference type="AlphaFoldDB" id="A0AAD3S517"/>
<organism evidence="1 2">
    <name type="scientific">Nepenthes gracilis</name>
    <name type="common">Slender pitcher plant</name>
    <dbReference type="NCBI Taxonomy" id="150966"/>
    <lineage>
        <taxon>Eukaryota</taxon>
        <taxon>Viridiplantae</taxon>
        <taxon>Streptophyta</taxon>
        <taxon>Embryophyta</taxon>
        <taxon>Tracheophyta</taxon>
        <taxon>Spermatophyta</taxon>
        <taxon>Magnoliopsida</taxon>
        <taxon>eudicotyledons</taxon>
        <taxon>Gunneridae</taxon>
        <taxon>Pentapetalae</taxon>
        <taxon>Caryophyllales</taxon>
        <taxon>Nepenthaceae</taxon>
        <taxon>Nepenthes</taxon>
    </lineage>
</organism>
<accession>A0AAD3S517</accession>
<name>A0AAD3S517_NEPGR</name>
<protein>
    <submittedName>
        <fullName evidence="1">Uncharacterized protein</fullName>
    </submittedName>
</protein>
<sequence>MKKEKLITSLSSVLSFSLCLTDSPSPLFFSISSPLPRYSAQRLFCSPLLLHCSRLPPRSSADTSALYTAVLLFILPPTSSASVLFQNFIIEQYKFQHVHAKMWLKYHFHSIGDAHANGTGG</sequence>
<reference evidence="1" key="1">
    <citation type="submission" date="2023-05" db="EMBL/GenBank/DDBJ databases">
        <title>Nepenthes gracilis genome sequencing.</title>
        <authorList>
            <person name="Fukushima K."/>
        </authorList>
    </citation>
    <scope>NUCLEOTIDE SEQUENCE</scope>
    <source>
        <strain evidence="1">SING2019-196</strain>
    </source>
</reference>
<evidence type="ECO:0000313" key="2">
    <source>
        <dbReference type="Proteomes" id="UP001279734"/>
    </source>
</evidence>
<keyword evidence="2" id="KW-1185">Reference proteome</keyword>
<proteinExistence type="predicted"/>
<dbReference type="EMBL" id="BSYO01000005">
    <property type="protein sequence ID" value="GMH04340.1"/>
    <property type="molecule type" value="Genomic_DNA"/>
</dbReference>
<gene>
    <name evidence="1" type="ORF">Nepgr_006179</name>
</gene>
<dbReference type="Proteomes" id="UP001279734">
    <property type="component" value="Unassembled WGS sequence"/>
</dbReference>
<comment type="caution">
    <text evidence="1">The sequence shown here is derived from an EMBL/GenBank/DDBJ whole genome shotgun (WGS) entry which is preliminary data.</text>
</comment>